<dbReference type="EMBL" id="CANTUO010000002">
    <property type="protein sequence ID" value="CAI5757611.1"/>
    <property type="molecule type" value="Genomic_DNA"/>
</dbReference>
<accession>A0A9W4X9R6</accession>
<evidence type="ECO:0000313" key="5">
    <source>
        <dbReference type="Proteomes" id="UP001152885"/>
    </source>
</evidence>
<sequence length="305" mass="34920">MTTYDLNISYPVNNYDTTITNTQLTNLKNIVITNYQNGIYNQAINFQIFDSIKLPMNKDLNPIPVGKIKESLIPQFPKLKLFTRITLIINDLSKLSNLSKLQQCFDLIAIQPLNEKVFQNAIVNLENNIDIISIDLSSRLNFYLKHKVVSNGLNKGIKFEIQYSQTISNYISNDVGSNSNLIKKNWFNNVLQLIRSSRSRGLIISSGAQNPLQIRNLNDILILLKTLGIKHEKGKSFITLNPERALINGKLRTKSYRQTVLQGDENIVDDIQYNVNERDVTKLTNRKRVQDSAIGQLIKKKRKIE</sequence>
<evidence type="ECO:0000256" key="3">
    <source>
        <dbReference type="ARBA" id="ARBA00022694"/>
    </source>
</evidence>
<dbReference type="GO" id="GO:0003723">
    <property type="term" value="F:RNA binding"/>
    <property type="evidence" value="ECO:0007669"/>
    <property type="project" value="TreeGrafter"/>
</dbReference>
<evidence type="ECO:0000256" key="2">
    <source>
        <dbReference type="ARBA" id="ARBA00007331"/>
    </source>
</evidence>
<keyword evidence="3" id="KW-0819">tRNA processing</keyword>
<dbReference type="PANTHER" id="PTHR13031:SF0">
    <property type="entry name" value="RIBONUCLEASE P PROTEIN SUBUNIT P30"/>
    <property type="match status" value="1"/>
</dbReference>
<dbReference type="PANTHER" id="PTHR13031">
    <property type="entry name" value="RIBONUCLEASE P SUBUNIT P30"/>
    <property type="match status" value="1"/>
</dbReference>
<comment type="similarity">
    <text evidence="2">Belongs to the eukaryotic/archaeal RNase P protein component 3 family.</text>
</comment>
<evidence type="ECO:0000256" key="1">
    <source>
        <dbReference type="ARBA" id="ARBA00004123"/>
    </source>
</evidence>
<proteinExistence type="inferred from homology"/>
<name>A0A9W4X9R6_9ASCO</name>
<dbReference type="Pfam" id="PF01876">
    <property type="entry name" value="RNase_P_p30"/>
    <property type="match status" value="1"/>
</dbReference>
<dbReference type="InterPro" id="IPR016195">
    <property type="entry name" value="Pol/histidinol_Pase-like"/>
</dbReference>
<dbReference type="GO" id="GO:0008033">
    <property type="term" value="P:tRNA processing"/>
    <property type="evidence" value="ECO:0007669"/>
    <property type="project" value="UniProtKB-KW"/>
</dbReference>
<gene>
    <name evidence="4" type="ORF">CANVERA_P2125</name>
</gene>
<comment type="caution">
    <text evidence="4">The sequence shown here is derived from an EMBL/GenBank/DDBJ whole genome shotgun (WGS) entry which is preliminary data.</text>
</comment>
<dbReference type="Proteomes" id="UP001152885">
    <property type="component" value="Unassembled WGS sequence"/>
</dbReference>
<organism evidence="4 5">
    <name type="scientific">Candida verbasci</name>
    <dbReference type="NCBI Taxonomy" id="1227364"/>
    <lineage>
        <taxon>Eukaryota</taxon>
        <taxon>Fungi</taxon>
        <taxon>Dikarya</taxon>
        <taxon>Ascomycota</taxon>
        <taxon>Saccharomycotina</taxon>
        <taxon>Pichiomycetes</taxon>
        <taxon>Debaryomycetaceae</taxon>
        <taxon>Candida/Lodderomyces clade</taxon>
        <taxon>Candida</taxon>
    </lineage>
</organism>
<evidence type="ECO:0000313" key="4">
    <source>
        <dbReference type="EMBL" id="CAI5757611.1"/>
    </source>
</evidence>
<keyword evidence="5" id="KW-1185">Reference proteome</keyword>
<dbReference type="InterPro" id="IPR002738">
    <property type="entry name" value="RNase_P_p30"/>
</dbReference>
<dbReference type="OrthoDB" id="17948at2759"/>
<reference evidence="4" key="1">
    <citation type="submission" date="2022-12" db="EMBL/GenBank/DDBJ databases">
        <authorList>
            <person name="Brejova B."/>
        </authorList>
    </citation>
    <scope>NUCLEOTIDE SEQUENCE</scope>
</reference>
<dbReference type="GO" id="GO:0005655">
    <property type="term" value="C:nucleolar ribonuclease P complex"/>
    <property type="evidence" value="ECO:0007669"/>
    <property type="project" value="TreeGrafter"/>
</dbReference>
<dbReference type="Gene3D" id="3.20.20.140">
    <property type="entry name" value="Metal-dependent hydrolases"/>
    <property type="match status" value="1"/>
</dbReference>
<comment type="subcellular location">
    <subcellularLocation>
        <location evidence="1">Nucleus</location>
    </subcellularLocation>
</comment>
<dbReference type="SUPFAM" id="SSF89550">
    <property type="entry name" value="PHP domain-like"/>
    <property type="match status" value="1"/>
</dbReference>
<dbReference type="AlphaFoldDB" id="A0A9W4X9R6"/>
<protein>
    <submittedName>
        <fullName evidence="4">Uncharacterized protein</fullName>
    </submittedName>
</protein>